<evidence type="ECO:0000313" key="4">
    <source>
        <dbReference type="EMBL" id="OGN09786.1"/>
    </source>
</evidence>
<accession>A0A1F8FC01</accession>
<feature type="domain" description="Glutamine amidotransferase type-2" evidence="3">
    <location>
        <begin position="1"/>
        <end position="209"/>
    </location>
</feature>
<evidence type="ECO:0000259" key="3">
    <source>
        <dbReference type="PROSITE" id="PS51278"/>
    </source>
</evidence>
<comment type="caution">
    <text evidence="4">The sequence shown here is derived from an EMBL/GenBank/DDBJ whole genome shotgun (WGS) entry which is preliminary data.</text>
</comment>
<proteinExistence type="predicted"/>
<keyword evidence="2" id="KW-0315">Glutamine amidotransferase</keyword>
<keyword evidence="1" id="KW-0808">Transferase</keyword>
<name>A0A1F8FC01_9BACT</name>
<dbReference type="Gene3D" id="3.60.20.10">
    <property type="entry name" value="Glutamine Phosphoribosylpyrophosphate, subunit 1, domain 1"/>
    <property type="match status" value="1"/>
</dbReference>
<dbReference type="PANTHER" id="PTHR11907">
    <property type="entry name" value="AMIDOPHOSPHORIBOSYLTRANSFERASE"/>
    <property type="match status" value="1"/>
</dbReference>
<reference evidence="4 5" key="1">
    <citation type="journal article" date="2016" name="Nat. Commun.">
        <title>Thousands of microbial genomes shed light on interconnected biogeochemical processes in an aquifer system.</title>
        <authorList>
            <person name="Anantharaman K."/>
            <person name="Brown C.T."/>
            <person name="Hug L.A."/>
            <person name="Sharon I."/>
            <person name="Castelle C.J."/>
            <person name="Probst A.J."/>
            <person name="Thomas B.C."/>
            <person name="Singh A."/>
            <person name="Wilkins M.J."/>
            <person name="Karaoz U."/>
            <person name="Brodie E.L."/>
            <person name="Williams K.H."/>
            <person name="Hubbard S.S."/>
            <person name="Banfield J.F."/>
        </authorList>
    </citation>
    <scope>NUCLEOTIDE SEQUENCE [LARGE SCALE GENOMIC DNA]</scope>
</reference>
<dbReference type="PROSITE" id="PS51278">
    <property type="entry name" value="GATASE_TYPE_2"/>
    <property type="match status" value="1"/>
</dbReference>
<dbReference type="Gene3D" id="3.40.50.2020">
    <property type="match status" value="1"/>
</dbReference>
<sequence length="470" mass="53258">MLDGIPHRGENGAGIALAGLKKDFFWERSEYAVPELVRNTVSRDFSDYFAGIGHLRYGTTGDRRSSNEAQPLRAELPCGEIYLAHNGDSPFANEDRDSLVSKGQILWTSSDTEIILQNMAVFGGSNLIEALKHGLRSYRGTYAVIFLVRDIDGMVKLIAARDKYGNRPLKLGKLDKGYAVASEDIAFDKIGAECIRDIAPGEMLIISEDGLQVERIYENSFGPLYQCVYELVYFSSPTSEIFGVEVDRFREVLGSRLASQHGHLVRPEDIVTFIPDSAKFYGEGFCDALDHKLDTLILRTHATRSFIQDKQTVREDTIRRKLDFMKHKIKEILRRNPFARFWFIDDSIVRGSVSRKIIRAFKRIANKILRGMGYTHDPWIGWLSAAPALLGPCHKGIDMPGQEGKLIAPEFLTKEQFVVDAEAMAKELNCNYVGYSRLFDLYETVELLGKRTDDHCFGCFENRDPIWGKW</sequence>
<dbReference type="InterPro" id="IPR029055">
    <property type="entry name" value="Ntn_hydrolases_N"/>
</dbReference>
<dbReference type="SUPFAM" id="SSF56235">
    <property type="entry name" value="N-terminal nucleophile aminohydrolases (Ntn hydrolases)"/>
    <property type="match status" value="1"/>
</dbReference>
<gene>
    <name evidence="4" type="ORF">A3J46_00785</name>
</gene>
<dbReference type="GO" id="GO:0016740">
    <property type="term" value="F:transferase activity"/>
    <property type="evidence" value="ECO:0007669"/>
    <property type="project" value="UniProtKB-KW"/>
</dbReference>
<dbReference type="AlphaFoldDB" id="A0A1F8FC01"/>
<organism evidence="4 5">
    <name type="scientific">Candidatus Yanofskybacteria bacterium RIFCSPHIGHO2_02_FULL_41_11</name>
    <dbReference type="NCBI Taxonomy" id="1802675"/>
    <lineage>
        <taxon>Bacteria</taxon>
        <taxon>Candidatus Yanofskyibacteriota</taxon>
    </lineage>
</organism>
<dbReference type="SUPFAM" id="SSF53271">
    <property type="entry name" value="PRTase-like"/>
    <property type="match status" value="1"/>
</dbReference>
<dbReference type="InterPro" id="IPR029057">
    <property type="entry name" value="PRTase-like"/>
</dbReference>
<protein>
    <recommendedName>
        <fullName evidence="3">Glutamine amidotransferase type-2 domain-containing protein</fullName>
    </recommendedName>
</protein>
<evidence type="ECO:0000256" key="1">
    <source>
        <dbReference type="ARBA" id="ARBA00022679"/>
    </source>
</evidence>
<dbReference type="Proteomes" id="UP000177167">
    <property type="component" value="Unassembled WGS sequence"/>
</dbReference>
<evidence type="ECO:0000256" key="2">
    <source>
        <dbReference type="ARBA" id="ARBA00022962"/>
    </source>
</evidence>
<dbReference type="InterPro" id="IPR017932">
    <property type="entry name" value="GATase_2_dom"/>
</dbReference>
<dbReference type="Pfam" id="PF13522">
    <property type="entry name" value="GATase_6"/>
    <property type="match status" value="1"/>
</dbReference>
<evidence type="ECO:0000313" key="5">
    <source>
        <dbReference type="Proteomes" id="UP000177167"/>
    </source>
</evidence>
<dbReference type="EMBL" id="MGJP01000026">
    <property type="protein sequence ID" value="OGN09786.1"/>
    <property type="molecule type" value="Genomic_DNA"/>
</dbReference>